<reference evidence="1 2" key="1">
    <citation type="submission" date="2022-04" db="EMBL/GenBank/DDBJ databases">
        <authorList>
            <person name="Ra J.-S."/>
            <person name="Kim S.-B."/>
        </authorList>
    </citation>
    <scope>NUCLEOTIDE SEQUENCE [LARGE SCALE GENOMIC DNA]</scope>
    <source>
        <strain evidence="1 2">MMS21-Er5</strain>
    </source>
</reference>
<keyword evidence="2" id="KW-1185">Reference proteome</keyword>
<sequence>MNKNDIKLLEKLFNEADYKTIDSIKSRYLEVHNKLKDALKDKTPEHLKEMDNNEILLRLLSYSDIYSVLNIGIYNSIKNNDYSLLNNALFSYNCLHYKRNSLFESGTDHPVHFKNVIECFAGNDLSLIYKMFPKDNGLTKNGHKFNIICSNLIISLLHQNSDWLEKSILNAEKYITQKISDFDSAIVNYLLSIALGKNDEASHYLLNVCQLYKRAKWIHDFNNPFLKVFGLFIHGLYNFAYHVLPQKSFEKIEIQHDVFWSSFSDFTKENNFSKGSNYIIFENELISLNEIFK</sequence>
<gene>
    <name evidence="1" type="ORF">M0M44_04740</name>
</gene>
<protein>
    <submittedName>
        <fullName evidence="1">Uncharacterized protein</fullName>
    </submittedName>
</protein>
<accession>A0ABY4LWQ3</accession>
<dbReference type="EMBL" id="CP096829">
    <property type="protein sequence ID" value="UPZ16649.1"/>
    <property type="molecule type" value="Genomic_DNA"/>
</dbReference>
<dbReference type="RefSeq" id="WP_248728736.1">
    <property type="nucleotide sequence ID" value="NZ_CP096829.1"/>
</dbReference>
<dbReference type="Proteomes" id="UP000829998">
    <property type="component" value="Chromosome"/>
</dbReference>
<evidence type="ECO:0000313" key="1">
    <source>
        <dbReference type="EMBL" id="UPZ16649.1"/>
    </source>
</evidence>
<name>A0ABY4LWQ3_9FLAO</name>
<evidence type="ECO:0000313" key="2">
    <source>
        <dbReference type="Proteomes" id="UP000829998"/>
    </source>
</evidence>
<organism evidence="1 2">
    <name type="scientific">Flavobacterium humidisoli</name>
    <dbReference type="NCBI Taxonomy" id="2937442"/>
    <lineage>
        <taxon>Bacteria</taxon>
        <taxon>Pseudomonadati</taxon>
        <taxon>Bacteroidota</taxon>
        <taxon>Flavobacteriia</taxon>
        <taxon>Flavobacteriales</taxon>
        <taxon>Flavobacteriaceae</taxon>
        <taxon>Flavobacterium</taxon>
    </lineage>
</organism>
<proteinExistence type="predicted"/>